<dbReference type="PANTHER" id="PTHR43591:SF24">
    <property type="entry name" value="2-METHOXY-6-POLYPRENYL-1,4-BENZOQUINOL METHYLASE, MITOCHONDRIAL"/>
    <property type="match status" value="1"/>
</dbReference>
<reference evidence="2 3" key="1">
    <citation type="journal article" date="2013" name="Int. J. Syst. Evol. Microbiol.">
        <title>Tumebacillus flagellatus sp. nov., an alpha-amylase/pullulanase-producing bacterium isolated from cassava wastewater.</title>
        <authorList>
            <person name="Wang Q."/>
            <person name="Xie N."/>
            <person name="Qin Y."/>
            <person name="Shen N."/>
            <person name="Zhu J."/>
            <person name="Mi H."/>
            <person name="Huang R."/>
        </authorList>
    </citation>
    <scope>NUCLEOTIDE SEQUENCE [LARGE SCALE GENOMIC DNA]</scope>
    <source>
        <strain evidence="2 3">GST4</strain>
    </source>
</reference>
<dbReference type="RefSeq" id="WP_052036240.1">
    <property type="nucleotide sequence ID" value="NZ_JMIR01000013.1"/>
</dbReference>
<dbReference type="Proteomes" id="UP000027931">
    <property type="component" value="Unassembled WGS sequence"/>
</dbReference>
<gene>
    <name evidence="2" type="ORF">EL26_11145</name>
</gene>
<evidence type="ECO:0000259" key="1">
    <source>
        <dbReference type="Pfam" id="PF08241"/>
    </source>
</evidence>
<dbReference type="CDD" id="cd02440">
    <property type="entry name" value="AdoMet_MTases"/>
    <property type="match status" value="1"/>
</dbReference>
<comment type="caution">
    <text evidence="2">The sequence shown here is derived from an EMBL/GenBank/DDBJ whole genome shotgun (WGS) entry which is preliminary data.</text>
</comment>
<dbReference type="STRING" id="1157490.EL26_11145"/>
<name>A0A074LQ67_9BACL</name>
<sequence>MRNEGSKDQEIKDQVRDYFSKTAENYLVKGEIKEPDLLHLLKTLPLTGRERMLDIGTATGRTLMAFAPHIGEGAGLDLTPAMLEIADRESKAAGLTNLTWQEGDAENIPFADDSFDLVSARICAHHFPEPGRALAEIARVLKPGGRLLLIDNYAPEHDRADAFINRIEILRDHSHVREWKQSEWKSFFEKAGLSFTVDFEYRTLHPLGAWTRKSHTPPEITAQIEQDLIAAAQDPEIRDLFEIKQSPEGEWSFQLFKALMIGVKPAR</sequence>
<dbReference type="EMBL" id="JMIR01000013">
    <property type="protein sequence ID" value="KEO83239.1"/>
    <property type="molecule type" value="Genomic_DNA"/>
</dbReference>
<dbReference type="InterPro" id="IPR013216">
    <property type="entry name" value="Methyltransf_11"/>
</dbReference>
<dbReference type="AlphaFoldDB" id="A0A074LQ67"/>
<proteinExistence type="predicted"/>
<accession>A0A074LQ67</accession>
<protein>
    <recommendedName>
        <fullName evidence="1">Methyltransferase type 11 domain-containing protein</fullName>
    </recommendedName>
</protein>
<dbReference type="OrthoDB" id="43862at2"/>
<dbReference type="PANTHER" id="PTHR43591">
    <property type="entry name" value="METHYLTRANSFERASE"/>
    <property type="match status" value="1"/>
</dbReference>
<evidence type="ECO:0000313" key="3">
    <source>
        <dbReference type="Proteomes" id="UP000027931"/>
    </source>
</evidence>
<dbReference type="Gene3D" id="3.40.50.150">
    <property type="entry name" value="Vaccinia Virus protein VP39"/>
    <property type="match status" value="1"/>
</dbReference>
<evidence type="ECO:0000313" key="2">
    <source>
        <dbReference type="EMBL" id="KEO83239.1"/>
    </source>
</evidence>
<keyword evidence="3" id="KW-1185">Reference proteome</keyword>
<dbReference type="SUPFAM" id="SSF53335">
    <property type="entry name" value="S-adenosyl-L-methionine-dependent methyltransferases"/>
    <property type="match status" value="1"/>
</dbReference>
<organism evidence="2 3">
    <name type="scientific">Tumebacillus flagellatus</name>
    <dbReference type="NCBI Taxonomy" id="1157490"/>
    <lineage>
        <taxon>Bacteria</taxon>
        <taxon>Bacillati</taxon>
        <taxon>Bacillota</taxon>
        <taxon>Bacilli</taxon>
        <taxon>Bacillales</taxon>
        <taxon>Alicyclobacillaceae</taxon>
        <taxon>Tumebacillus</taxon>
    </lineage>
</organism>
<feature type="domain" description="Methyltransferase type 11" evidence="1">
    <location>
        <begin position="53"/>
        <end position="148"/>
    </location>
</feature>
<dbReference type="Pfam" id="PF08241">
    <property type="entry name" value="Methyltransf_11"/>
    <property type="match status" value="1"/>
</dbReference>
<dbReference type="eggNOG" id="COG2226">
    <property type="taxonomic scope" value="Bacteria"/>
</dbReference>
<dbReference type="GO" id="GO:0008757">
    <property type="term" value="F:S-adenosylmethionine-dependent methyltransferase activity"/>
    <property type="evidence" value="ECO:0007669"/>
    <property type="project" value="InterPro"/>
</dbReference>
<dbReference type="InterPro" id="IPR029063">
    <property type="entry name" value="SAM-dependent_MTases_sf"/>
</dbReference>